<dbReference type="EMBL" id="FLUN01000001">
    <property type="protein sequence ID" value="SBV98786.1"/>
    <property type="molecule type" value="Genomic_DNA"/>
</dbReference>
<evidence type="ECO:0000313" key="1">
    <source>
        <dbReference type="EMBL" id="SBV98786.1"/>
    </source>
</evidence>
<protein>
    <recommendedName>
        <fullName evidence="2">PTS HPr component phosphorylation site</fullName>
    </recommendedName>
</protein>
<organism evidence="1">
    <name type="scientific">uncultured Eubacteriales bacterium</name>
    <dbReference type="NCBI Taxonomy" id="172733"/>
    <lineage>
        <taxon>Bacteria</taxon>
        <taxon>Bacillati</taxon>
        <taxon>Bacillota</taxon>
        <taxon>Clostridia</taxon>
        <taxon>Eubacteriales</taxon>
        <taxon>environmental samples</taxon>
    </lineage>
</organism>
<name>A0A212JH56_9FIRM</name>
<evidence type="ECO:0008006" key="2">
    <source>
        <dbReference type="Google" id="ProtNLM"/>
    </source>
</evidence>
<dbReference type="InterPro" id="IPR035895">
    <property type="entry name" value="HPr-like_sf"/>
</dbReference>
<dbReference type="SUPFAM" id="SSF55594">
    <property type="entry name" value="HPr-like"/>
    <property type="match status" value="1"/>
</dbReference>
<reference evidence="1" key="1">
    <citation type="submission" date="2016-04" db="EMBL/GenBank/DDBJ databases">
        <authorList>
            <person name="Evans L.H."/>
            <person name="Alamgir A."/>
            <person name="Owens N."/>
            <person name="Weber N.D."/>
            <person name="Virtaneva K."/>
            <person name="Barbian K."/>
            <person name="Babar A."/>
            <person name="Rosenke K."/>
        </authorList>
    </citation>
    <scope>NUCLEOTIDE SEQUENCE</scope>
    <source>
        <strain evidence="1">86</strain>
    </source>
</reference>
<proteinExistence type="predicted"/>
<gene>
    <name evidence="1" type="ORF">KL86CLO1_11086</name>
</gene>
<sequence length="80" mass="9065">MTEVFVSLPNAVRIQQFVSAISNLSGDFDLIEGNRILDARSLMGIFSFDLTKPIKLRIYQDSNENLEVIRSFIAGTENER</sequence>
<accession>A0A212JH56</accession>
<dbReference type="AlphaFoldDB" id="A0A212JH56"/>